<dbReference type="GO" id="GO:0042130">
    <property type="term" value="P:negative regulation of T cell proliferation"/>
    <property type="evidence" value="ECO:0007669"/>
    <property type="project" value="TreeGrafter"/>
</dbReference>
<evidence type="ECO:0000256" key="5">
    <source>
        <dbReference type="ARBA" id="ARBA00022989"/>
    </source>
</evidence>
<dbReference type="PANTHER" id="PTHR25466">
    <property type="entry name" value="T-LYMPHOCYTE ACTIVATION ANTIGEN"/>
    <property type="match status" value="1"/>
</dbReference>
<dbReference type="InterPro" id="IPR007110">
    <property type="entry name" value="Ig-like_dom"/>
</dbReference>
<feature type="compositionally biased region" description="Basic and acidic residues" evidence="11">
    <location>
        <begin position="8"/>
        <end position="19"/>
    </location>
</feature>
<evidence type="ECO:0000256" key="4">
    <source>
        <dbReference type="ARBA" id="ARBA00022729"/>
    </source>
</evidence>
<dbReference type="KEGG" id="ccar:109092331"/>
<evidence type="ECO:0000256" key="10">
    <source>
        <dbReference type="ARBA" id="ARBA00023319"/>
    </source>
</evidence>
<feature type="transmembrane region" description="Helical" evidence="12">
    <location>
        <begin position="351"/>
        <end position="369"/>
    </location>
</feature>
<evidence type="ECO:0000256" key="12">
    <source>
        <dbReference type="SAM" id="Phobius"/>
    </source>
</evidence>
<feature type="domain" description="Ig-like" evidence="13">
    <location>
        <begin position="144"/>
        <end position="247"/>
    </location>
</feature>
<evidence type="ECO:0000256" key="7">
    <source>
        <dbReference type="ARBA" id="ARBA00023157"/>
    </source>
</evidence>
<keyword evidence="10" id="KW-0393">Immunoglobulin domain</keyword>
<dbReference type="PROSITE" id="PS50835">
    <property type="entry name" value="IG_LIKE"/>
    <property type="match status" value="1"/>
</dbReference>
<dbReference type="RefSeq" id="XP_042615700.1">
    <property type="nucleotide sequence ID" value="XM_042759766.1"/>
</dbReference>
<dbReference type="GO" id="GO:0071222">
    <property type="term" value="P:cellular response to lipopolysaccharide"/>
    <property type="evidence" value="ECO:0007669"/>
    <property type="project" value="TreeGrafter"/>
</dbReference>
<comment type="subcellular location">
    <subcellularLocation>
        <location evidence="1">Cell membrane</location>
        <topology evidence="1">Single-pass type I membrane protein</topology>
    </subcellularLocation>
</comment>
<name>A0A9R0AZ80_CYPCA</name>
<accession>A0A9R0AZ80</accession>
<keyword evidence="8" id="KW-0675">Receptor</keyword>
<reference evidence="14" key="1">
    <citation type="submission" date="2025-08" db="UniProtKB">
        <authorList>
            <consortium name="RefSeq"/>
        </authorList>
    </citation>
    <scope>IDENTIFICATION</scope>
    <source>
        <tissue evidence="14">Muscle</tissue>
    </source>
</reference>
<dbReference type="GO" id="GO:0006955">
    <property type="term" value="P:immune response"/>
    <property type="evidence" value="ECO:0007669"/>
    <property type="project" value="TreeGrafter"/>
</dbReference>
<evidence type="ECO:0000256" key="11">
    <source>
        <dbReference type="SAM" id="MobiDB-lite"/>
    </source>
</evidence>
<organism evidence="14">
    <name type="scientific">Cyprinus carpio</name>
    <name type="common">Common carp</name>
    <dbReference type="NCBI Taxonomy" id="7962"/>
    <lineage>
        <taxon>Eukaryota</taxon>
        <taxon>Metazoa</taxon>
        <taxon>Chordata</taxon>
        <taxon>Craniata</taxon>
        <taxon>Vertebrata</taxon>
        <taxon>Euteleostomi</taxon>
        <taxon>Actinopterygii</taxon>
        <taxon>Neopterygii</taxon>
        <taxon>Teleostei</taxon>
        <taxon>Ostariophysi</taxon>
        <taxon>Cypriniformes</taxon>
        <taxon>Cyprinidae</taxon>
        <taxon>Cyprininae</taxon>
        <taxon>Cyprinus</taxon>
    </lineage>
</organism>
<feature type="transmembrane region" description="Helical" evidence="12">
    <location>
        <begin position="34"/>
        <end position="54"/>
    </location>
</feature>
<evidence type="ECO:0000313" key="14">
    <source>
        <dbReference type="RefSeq" id="XP_042615700.1"/>
    </source>
</evidence>
<dbReference type="InterPro" id="IPR013106">
    <property type="entry name" value="Ig_V-set"/>
</dbReference>
<keyword evidence="9" id="KW-0325">Glycoprotein</keyword>
<keyword evidence="6 12" id="KW-0472">Membrane</keyword>
<dbReference type="SMART" id="SM00409">
    <property type="entry name" value="IG"/>
    <property type="match status" value="2"/>
</dbReference>
<keyword evidence="5 12" id="KW-1133">Transmembrane helix</keyword>
<dbReference type="OrthoDB" id="8836910at2759"/>
<evidence type="ECO:0000256" key="8">
    <source>
        <dbReference type="ARBA" id="ARBA00023170"/>
    </source>
</evidence>
<dbReference type="Proteomes" id="UP001155660">
    <property type="component" value="Chromosome A1"/>
</dbReference>
<keyword evidence="4" id="KW-0732">Signal</keyword>
<dbReference type="PANTHER" id="PTHR25466:SF11">
    <property type="entry name" value="GALECTIN 17-RELATED"/>
    <property type="match status" value="1"/>
</dbReference>
<evidence type="ECO:0000256" key="3">
    <source>
        <dbReference type="ARBA" id="ARBA00022692"/>
    </source>
</evidence>
<dbReference type="GO" id="GO:0009897">
    <property type="term" value="C:external side of plasma membrane"/>
    <property type="evidence" value="ECO:0007669"/>
    <property type="project" value="TreeGrafter"/>
</dbReference>
<evidence type="ECO:0000256" key="2">
    <source>
        <dbReference type="ARBA" id="ARBA00022475"/>
    </source>
</evidence>
<evidence type="ECO:0000256" key="1">
    <source>
        <dbReference type="ARBA" id="ARBA00004251"/>
    </source>
</evidence>
<keyword evidence="2" id="KW-1003">Cell membrane</keyword>
<dbReference type="AlphaFoldDB" id="A0A9R0AZ80"/>
<dbReference type="InterPro" id="IPR003599">
    <property type="entry name" value="Ig_sub"/>
</dbReference>
<evidence type="ECO:0000256" key="9">
    <source>
        <dbReference type="ARBA" id="ARBA00023180"/>
    </source>
</evidence>
<protein>
    <submittedName>
        <fullName evidence="14">Uncharacterized protein LOC109092331</fullName>
    </submittedName>
</protein>
<proteinExistence type="predicted"/>
<dbReference type="Pfam" id="PF07686">
    <property type="entry name" value="V-set"/>
    <property type="match status" value="1"/>
</dbReference>
<gene>
    <name evidence="14" type="primary">LOC109092331</name>
</gene>
<sequence>MLAGFRSGRTESLHKDSSRGHQTTMNLLHPSKSLLYLLLTFGPFLGGMSIPVAVNIGDTAIFTCNETCNGHLLWTFHTNNENLDVVKCVQETCTKGDNFKNRVSLKPGKMSLALYPVLYNDEGWYMVKCDSAVACRFHLEALVPTTVSTSVSSNVTLPCYARTEKQITDDTVNILWKKDDRMVLQVQKGITTYGSGFTGRVLVSLHYYKDGDLSLNMVRVTMSDKGLYRCYHRTTEEQGYPGAVTLNVTADQKFYAKKFGGNLTLDLFGSDHVRVTFTGHDADETPVCSVTGNKPTCSSEYTHRVSVINNFLVLRELTSTDTGTFTVKNEMDEVIGVNTVTVEGVTQRHHYIALSVIIGFILICLFLCCQCCRQSQAQQYRCSYSAIQSNVNINPEPMREPACIEFSQEETNPEPEVHLHTPVEETMTEPVRTTEKQDNTEEYITCGIGIRETI</sequence>
<dbReference type="GeneID" id="109092331"/>
<keyword evidence="7" id="KW-1015">Disulfide bond</keyword>
<dbReference type="GO" id="GO:0031295">
    <property type="term" value="P:T cell costimulation"/>
    <property type="evidence" value="ECO:0007669"/>
    <property type="project" value="TreeGrafter"/>
</dbReference>
<dbReference type="GO" id="GO:0042102">
    <property type="term" value="P:positive regulation of T cell proliferation"/>
    <property type="evidence" value="ECO:0007669"/>
    <property type="project" value="TreeGrafter"/>
</dbReference>
<dbReference type="GO" id="GO:0007166">
    <property type="term" value="P:cell surface receptor signaling pathway"/>
    <property type="evidence" value="ECO:0007669"/>
    <property type="project" value="TreeGrafter"/>
</dbReference>
<feature type="region of interest" description="Disordered" evidence="11">
    <location>
        <begin position="1"/>
        <end position="24"/>
    </location>
</feature>
<evidence type="ECO:0000256" key="6">
    <source>
        <dbReference type="ARBA" id="ARBA00023136"/>
    </source>
</evidence>
<dbReference type="InterPro" id="IPR051713">
    <property type="entry name" value="T-cell_Activation_Regulation"/>
</dbReference>
<evidence type="ECO:0000259" key="13">
    <source>
        <dbReference type="PROSITE" id="PS50835"/>
    </source>
</evidence>
<keyword evidence="3 12" id="KW-0812">Transmembrane</keyword>